<dbReference type="Proteomes" id="UP000036403">
    <property type="component" value="Unassembled WGS sequence"/>
</dbReference>
<dbReference type="OrthoDB" id="5830876at2759"/>
<dbReference type="STRING" id="67767.A0A0J7KIV4"/>
<feature type="compositionally biased region" description="Low complexity" evidence="1">
    <location>
        <begin position="60"/>
        <end position="70"/>
    </location>
</feature>
<evidence type="ECO:0000313" key="2">
    <source>
        <dbReference type="EMBL" id="KMQ90131.1"/>
    </source>
</evidence>
<evidence type="ECO:0000256" key="1">
    <source>
        <dbReference type="SAM" id="MobiDB-lite"/>
    </source>
</evidence>
<dbReference type="PaxDb" id="67767-A0A0J7KIV4"/>
<comment type="caution">
    <text evidence="2">The sequence shown here is derived from an EMBL/GenBank/DDBJ whole genome shotgun (WGS) entry which is preliminary data.</text>
</comment>
<dbReference type="EMBL" id="LBMM01006995">
    <property type="protein sequence ID" value="KMQ90131.1"/>
    <property type="molecule type" value="Genomic_DNA"/>
</dbReference>
<organism evidence="2 3">
    <name type="scientific">Lasius niger</name>
    <name type="common">Black garden ant</name>
    <dbReference type="NCBI Taxonomy" id="67767"/>
    <lineage>
        <taxon>Eukaryota</taxon>
        <taxon>Metazoa</taxon>
        <taxon>Ecdysozoa</taxon>
        <taxon>Arthropoda</taxon>
        <taxon>Hexapoda</taxon>
        <taxon>Insecta</taxon>
        <taxon>Pterygota</taxon>
        <taxon>Neoptera</taxon>
        <taxon>Endopterygota</taxon>
        <taxon>Hymenoptera</taxon>
        <taxon>Apocrita</taxon>
        <taxon>Aculeata</taxon>
        <taxon>Formicoidea</taxon>
        <taxon>Formicidae</taxon>
        <taxon>Formicinae</taxon>
        <taxon>Lasius</taxon>
        <taxon>Lasius</taxon>
    </lineage>
</organism>
<reference evidence="2 3" key="1">
    <citation type="submission" date="2015-04" db="EMBL/GenBank/DDBJ databases">
        <title>Lasius niger genome sequencing.</title>
        <authorList>
            <person name="Konorov E.A."/>
            <person name="Nikitin M.A."/>
            <person name="Kirill M.V."/>
            <person name="Chang P."/>
        </authorList>
    </citation>
    <scope>NUCLEOTIDE SEQUENCE [LARGE SCALE GENOMIC DNA]</scope>
    <source>
        <tissue evidence="2">Whole</tissue>
    </source>
</reference>
<sequence>MSQPPPNFGVSQVSPVSMSALVSAVRSPGGGQLPPSAGGAPIPPLPTIPNMTGLPPMPNMPGSMPSMAGPIRRRISDKSALSLAGGKIVFPSLNLQWCRLRGEIRVNVFE</sequence>
<evidence type="ECO:0000313" key="3">
    <source>
        <dbReference type="Proteomes" id="UP000036403"/>
    </source>
</evidence>
<feature type="region of interest" description="Disordered" evidence="1">
    <location>
        <begin position="25"/>
        <end position="70"/>
    </location>
</feature>
<gene>
    <name evidence="2" type="ORF">RF55_10142</name>
</gene>
<keyword evidence="3" id="KW-1185">Reference proteome</keyword>
<proteinExistence type="predicted"/>
<name>A0A0J7KIV4_LASNI</name>
<accession>A0A0J7KIV4</accession>
<dbReference type="AlphaFoldDB" id="A0A0J7KIV4"/>
<protein>
    <submittedName>
        <fullName evidence="2">Forkhead box protein p4</fullName>
    </submittedName>
</protein>